<evidence type="ECO:0000313" key="1">
    <source>
        <dbReference type="EMBL" id="KAG9240471.1"/>
    </source>
</evidence>
<comment type="caution">
    <text evidence="1">The sequence shown here is derived from an EMBL/GenBank/DDBJ whole genome shotgun (WGS) entry which is preliminary data.</text>
</comment>
<evidence type="ECO:0000313" key="2">
    <source>
        <dbReference type="Proteomes" id="UP000887226"/>
    </source>
</evidence>
<sequence length="310" mass="35013">MGNTSVPLYVMAYAPIVVLDKGDLYYPSDLASHVANTHPTVNFTSIEGVPSPLSLVNLDSLNALGGDNVYLTSTHNVLKLPKFINGKKPDARTLQTKDAISSVIICVDKGNGILDAFYIYFYSFNEGPVAIGHRIGNHLGDWEHNMVRFQDGKPVAVWFSQHEYGDAYTYEAVQKVNNRPIVFSARGSHANYAKVGKHDLHDQDEKIPKRIVYDHTSYGPLWDPTLSAYYYTFSMNSKELFPGMDDMPVSFLNFQGWWGDQQYGDDIVGQEWYYGFYKWTGGPQGPIFKHLDRQDVCLPSRPVCIIKKHI</sequence>
<dbReference type="Proteomes" id="UP000887226">
    <property type="component" value="Unassembled WGS sequence"/>
</dbReference>
<gene>
    <name evidence="1" type="ORF">BJ878DRAFT_537109</name>
</gene>
<organism evidence="1 2">
    <name type="scientific">Calycina marina</name>
    <dbReference type="NCBI Taxonomy" id="1763456"/>
    <lineage>
        <taxon>Eukaryota</taxon>
        <taxon>Fungi</taxon>
        <taxon>Dikarya</taxon>
        <taxon>Ascomycota</taxon>
        <taxon>Pezizomycotina</taxon>
        <taxon>Leotiomycetes</taxon>
        <taxon>Helotiales</taxon>
        <taxon>Pezizellaceae</taxon>
        <taxon>Calycina</taxon>
    </lineage>
</organism>
<accession>A0A9P7YVF3</accession>
<proteinExistence type="predicted"/>
<dbReference type="EMBL" id="MU254437">
    <property type="protein sequence ID" value="KAG9240471.1"/>
    <property type="molecule type" value="Genomic_DNA"/>
</dbReference>
<dbReference type="PANTHER" id="PTHR48174">
    <property type="entry name" value="DUF946 FAMILY PROTEIN"/>
    <property type="match status" value="1"/>
</dbReference>
<dbReference type="Pfam" id="PF06101">
    <property type="entry name" value="Vps62"/>
    <property type="match status" value="1"/>
</dbReference>
<evidence type="ECO:0008006" key="3">
    <source>
        <dbReference type="Google" id="ProtNLM"/>
    </source>
</evidence>
<name>A0A9P7YVF3_9HELO</name>
<dbReference type="OrthoDB" id="188042at2759"/>
<dbReference type="PANTHER" id="PTHR48174:SF5">
    <property type="entry name" value="VACUOLAR PROTEIN SORTING-ASSOCIATED PROTEIN 62"/>
    <property type="match status" value="1"/>
</dbReference>
<dbReference type="InterPro" id="IPR009291">
    <property type="entry name" value="Vps62"/>
</dbReference>
<reference evidence="1" key="1">
    <citation type="journal article" date="2021" name="IMA Fungus">
        <title>Genomic characterization of three marine fungi, including Emericellopsis atlantica sp. nov. with signatures of a generalist lifestyle and marine biomass degradation.</title>
        <authorList>
            <person name="Hagestad O.C."/>
            <person name="Hou L."/>
            <person name="Andersen J.H."/>
            <person name="Hansen E.H."/>
            <person name="Altermark B."/>
            <person name="Li C."/>
            <person name="Kuhnert E."/>
            <person name="Cox R.J."/>
            <person name="Crous P.W."/>
            <person name="Spatafora J.W."/>
            <person name="Lail K."/>
            <person name="Amirebrahimi M."/>
            <person name="Lipzen A."/>
            <person name="Pangilinan J."/>
            <person name="Andreopoulos W."/>
            <person name="Hayes R.D."/>
            <person name="Ng V."/>
            <person name="Grigoriev I.V."/>
            <person name="Jackson S.A."/>
            <person name="Sutton T.D.S."/>
            <person name="Dobson A.D.W."/>
            <person name="Rama T."/>
        </authorList>
    </citation>
    <scope>NUCLEOTIDE SEQUENCE</scope>
    <source>
        <strain evidence="1">TRa3180A</strain>
    </source>
</reference>
<keyword evidence="2" id="KW-1185">Reference proteome</keyword>
<dbReference type="AlphaFoldDB" id="A0A9P7YVF3"/>
<protein>
    <recommendedName>
        <fullName evidence="3">Vacuolar protein sorting-associated protein 62</fullName>
    </recommendedName>
</protein>